<dbReference type="InterPro" id="IPR036390">
    <property type="entry name" value="WH_DNA-bd_sf"/>
</dbReference>
<evidence type="ECO:0000313" key="2">
    <source>
        <dbReference type="EMBL" id="RST94582.1"/>
    </source>
</evidence>
<dbReference type="PANTHER" id="PTHR33169:SF13">
    <property type="entry name" value="PADR-FAMILY TRANSCRIPTIONAL REGULATOR"/>
    <property type="match status" value="1"/>
</dbReference>
<dbReference type="PANTHER" id="PTHR33169">
    <property type="entry name" value="PADR-FAMILY TRANSCRIPTIONAL REGULATOR"/>
    <property type="match status" value="1"/>
</dbReference>
<dbReference type="Gene3D" id="1.10.10.10">
    <property type="entry name" value="Winged helix-like DNA-binding domain superfamily/Winged helix DNA-binding domain"/>
    <property type="match status" value="1"/>
</dbReference>
<dbReference type="InterPro" id="IPR005149">
    <property type="entry name" value="Tscrpt_reg_PadR_N"/>
</dbReference>
<protein>
    <submittedName>
        <fullName evidence="2">PadR family transcriptional regulator</fullName>
    </submittedName>
</protein>
<dbReference type="OrthoDB" id="9814826at2"/>
<proteinExistence type="predicted"/>
<name>A0A429ZLK7_9ENTE</name>
<dbReference type="InterPro" id="IPR052509">
    <property type="entry name" value="Metal_resp_DNA-bind_regulator"/>
</dbReference>
<comment type="caution">
    <text evidence="2">The sequence shown here is derived from an EMBL/GenBank/DDBJ whole genome shotgun (WGS) entry which is preliminary data.</text>
</comment>
<evidence type="ECO:0000313" key="3">
    <source>
        <dbReference type="Proteomes" id="UP000288490"/>
    </source>
</evidence>
<dbReference type="RefSeq" id="WP_125957187.1">
    <property type="nucleotide sequence ID" value="NZ_JAQEJV010000008.1"/>
</dbReference>
<reference evidence="2 3" key="1">
    <citation type="submission" date="2017-05" db="EMBL/GenBank/DDBJ databases">
        <title>Vagococcus spp. assemblies.</title>
        <authorList>
            <person name="Gulvik C.A."/>
        </authorList>
    </citation>
    <scope>NUCLEOTIDE SEQUENCE [LARGE SCALE GENOMIC DNA]</scope>
    <source>
        <strain evidence="2 3">SS1994</strain>
    </source>
</reference>
<dbReference type="AlphaFoldDB" id="A0A429ZLK7"/>
<accession>A0A429ZLK7</accession>
<sequence>MEPMTDSTYLILLSLLEPRHGYAIMKGISEMTHDSVTIGPASMYTILKKLEKKGDIRLKEDKDRKKIYVITSQGQEELIKEVDRRRMFYEAGRSLLMGDRVDVYDMEKHEN</sequence>
<dbReference type="EMBL" id="NGJT01000007">
    <property type="protein sequence ID" value="RST94582.1"/>
    <property type="molecule type" value="Genomic_DNA"/>
</dbReference>
<feature type="domain" description="Transcription regulator PadR N-terminal" evidence="1">
    <location>
        <begin position="13"/>
        <end position="78"/>
    </location>
</feature>
<dbReference type="Pfam" id="PF03551">
    <property type="entry name" value="PadR"/>
    <property type="match status" value="1"/>
</dbReference>
<dbReference type="SUPFAM" id="SSF46785">
    <property type="entry name" value="Winged helix' DNA-binding domain"/>
    <property type="match status" value="1"/>
</dbReference>
<dbReference type="Proteomes" id="UP000288490">
    <property type="component" value="Unassembled WGS sequence"/>
</dbReference>
<dbReference type="InterPro" id="IPR036388">
    <property type="entry name" value="WH-like_DNA-bd_sf"/>
</dbReference>
<keyword evidence="3" id="KW-1185">Reference proteome</keyword>
<evidence type="ECO:0000259" key="1">
    <source>
        <dbReference type="Pfam" id="PF03551"/>
    </source>
</evidence>
<gene>
    <name evidence="2" type="ORF">CBF36_05080</name>
</gene>
<organism evidence="2 3">
    <name type="scientific">Vagococcus bubulae</name>
    <dbReference type="NCBI Taxonomy" id="1977868"/>
    <lineage>
        <taxon>Bacteria</taxon>
        <taxon>Bacillati</taxon>
        <taxon>Bacillota</taxon>
        <taxon>Bacilli</taxon>
        <taxon>Lactobacillales</taxon>
        <taxon>Enterococcaceae</taxon>
        <taxon>Vagococcus</taxon>
    </lineage>
</organism>